<proteinExistence type="predicted"/>
<dbReference type="GO" id="GO:0003677">
    <property type="term" value="F:DNA binding"/>
    <property type="evidence" value="ECO:0007669"/>
    <property type="project" value="InterPro"/>
</dbReference>
<dbReference type="KEGG" id="ifn:GM661_02970"/>
<feature type="domain" description="HTH LytTR-type" evidence="5">
    <location>
        <begin position="132"/>
        <end position="233"/>
    </location>
</feature>
<sequence>MPRLIICDDDPMMLELLEEFCKELGMVDVVGVAGNGIEVLKLAKKKRPDILLLDIDLPDINGIEVARILTGIDDFLKIIFISCHDDYYAEAFRLYAYDYISKASITERLPKTFKKIIDDYFRVNYLQNECKISISAKGKDFLLDVDELIYLQSLERKLKIVSEIHSLIIYGTLQEWANCLPVNFFQCHRSYIINLQKIAVFNRKEHNMLVMSNGDKIPVSRRRSSRLKGEINNIVLNA</sequence>
<organism evidence="6 7">
    <name type="scientific">Iocasia fonsfrigidae</name>
    <dbReference type="NCBI Taxonomy" id="2682810"/>
    <lineage>
        <taxon>Bacteria</taxon>
        <taxon>Bacillati</taxon>
        <taxon>Bacillota</taxon>
        <taxon>Clostridia</taxon>
        <taxon>Halanaerobiales</taxon>
        <taxon>Halanaerobiaceae</taxon>
        <taxon>Iocasia</taxon>
    </lineage>
</organism>
<accession>A0A8A7K6L1</accession>
<evidence type="ECO:0000256" key="2">
    <source>
        <dbReference type="ARBA" id="ARBA00024867"/>
    </source>
</evidence>
<dbReference type="Pfam" id="PF00072">
    <property type="entry name" value="Response_reg"/>
    <property type="match status" value="1"/>
</dbReference>
<feature type="modified residue" description="4-aspartylphosphate" evidence="3">
    <location>
        <position position="54"/>
    </location>
</feature>
<dbReference type="RefSeq" id="WP_230868677.1">
    <property type="nucleotide sequence ID" value="NZ_CP046640.1"/>
</dbReference>
<dbReference type="InterPro" id="IPR001789">
    <property type="entry name" value="Sig_transdc_resp-reg_receiver"/>
</dbReference>
<feature type="domain" description="Response regulatory" evidence="4">
    <location>
        <begin position="3"/>
        <end position="117"/>
    </location>
</feature>
<keyword evidence="3" id="KW-0597">Phosphoprotein</keyword>
<dbReference type="InterPro" id="IPR011006">
    <property type="entry name" value="CheY-like_superfamily"/>
</dbReference>
<dbReference type="SMART" id="SM00448">
    <property type="entry name" value="REC"/>
    <property type="match status" value="1"/>
</dbReference>
<evidence type="ECO:0000313" key="7">
    <source>
        <dbReference type="Proteomes" id="UP000665020"/>
    </source>
</evidence>
<dbReference type="InterPro" id="IPR007492">
    <property type="entry name" value="LytTR_DNA-bd_dom"/>
</dbReference>
<protein>
    <recommendedName>
        <fullName evidence="1">Stage 0 sporulation protein A homolog</fullName>
    </recommendedName>
</protein>
<dbReference type="AlphaFoldDB" id="A0A8A7K6L1"/>
<dbReference type="PANTHER" id="PTHR37299:SF1">
    <property type="entry name" value="STAGE 0 SPORULATION PROTEIN A HOMOLOG"/>
    <property type="match status" value="1"/>
</dbReference>
<dbReference type="PANTHER" id="PTHR37299">
    <property type="entry name" value="TRANSCRIPTIONAL REGULATOR-RELATED"/>
    <property type="match status" value="1"/>
</dbReference>
<dbReference type="Gene3D" id="2.40.50.1020">
    <property type="entry name" value="LytTr DNA-binding domain"/>
    <property type="match status" value="1"/>
</dbReference>
<comment type="function">
    <text evidence="2">May play the central regulatory role in sporulation. It may be an element of the effector pathway responsible for the activation of sporulation genes in response to nutritional stress. Spo0A may act in concert with spo0H (a sigma factor) to control the expression of some genes that are critical to the sporulation process.</text>
</comment>
<dbReference type="SUPFAM" id="SSF52172">
    <property type="entry name" value="CheY-like"/>
    <property type="match status" value="1"/>
</dbReference>
<evidence type="ECO:0000313" key="6">
    <source>
        <dbReference type="EMBL" id="QTL97011.1"/>
    </source>
</evidence>
<dbReference type="InterPro" id="IPR046947">
    <property type="entry name" value="LytR-like"/>
</dbReference>
<evidence type="ECO:0000256" key="3">
    <source>
        <dbReference type="PROSITE-ProRule" id="PRU00169"/>
    </source>
</evidence>
<evidence type="ECO:0000259" key="4">
    <source>
        <dbReference type="PROSITE" id="PS50110"/>
    </source>
</evidence>
<dbReference type="EMBL" id="CP046640">
    <property type="protein sequence ID" value="QTL97011.1"/>
    <property type="molecule type" value="Genomic_DNA"/>
</dbReference>
<evidence type="ECO:0000256" key="1">
    <source>
        <dbReference type="ARBA" id="ARBA00018672"/>
    </source>
</evidence>
<keyword evidence="7" id="KW-1185">Reference proteome</keyword>
<name>A0A8A7K6L1_9FIRM</name>
<dbReference type="Proteomes" id="UP000665020">
    <property type="component" value="Chromosome"/>
</dbReference>
<evidence type="ECO:0000259" key="5">
    <source>
        <dbReference type="PROSITE" id="PS50930"/>
    </source>
</evidence>
<dbReference type="GO" id="GO:0000156">
    <property type="term" value="F:phosphorelay response regulator activity"/>
    <property type="evidence" value="ECO:0007669"/>
    <property type="project" value="InterPro"/>
</dbReference>
<dbReference type="PROSITE" id="PS50110">
    <property type="entry name" value="RESPONSE_REGULATORY"/>
    <property type="match status" value="1"/>
</dbReference>
<dbReference type="Pfam" id="PF04397">
    <property type="entry name" value="LytTR"/>
    <property type="match status" value="1"/>
</dbReference>
<gene>
    <name evidence="6" type="ORF">GM661_02970</name>
</gene>
<dbReference type="PROSITE" id="PS50930">
    <property type="entry name" value="HTH_LYTTR"/>
    <property type="match status" value="1"/>
</dbReference>
<reference evidence="6" key="1">
    <citation type="submission" date="2019-12" db="EMBL/GenBank/DDBJ databases">
        <authorList>
            <person name="zhang j."/>
            <person name="sun C.M."/>
        </authorList>
    </citation>
    <scope>NUCLEOTIDE SEQUENCE</scope>
    <source>
        <strain evidence="6">NS-1</strain>
    </source>
</reference>
<dbReference type="Gene3D" id="3.40.50.2300">
    <property type="match status" value="1"/>
</dbReference>
<dbReference type="SMART" id="SM00850">
    <property type="entry name" value="LytTR"/>
    <property type="match status" value="1"/>
</dbReference>